<keyword evidence="3" id="KW-0804">Transcription</keyword>
<dbReference type="AlphaFoldDB" id="A0A061SUL3"/>
<accession>A0A061SUL3</accession>
<dbReference type="STRING" id="83219.PM02_00050"/>
<dbReference type="Proteomes" id="UP000027337">
    <property type="component" value="Unassembled WGS sequence"/>
</dbReference>
<dbReference type="InterPro" id="IPR001845">
    <property type="entry name" value="HTH_ArsR_DNA-bd_dom"/>
</dbReference>
<evidence type="ECO:0000313" key="7">
    <source>
        <dbReference type="Proteomes" id="UP000027337"/>
    </source>
</evidence>
<dbReference type="CDD" id="cd00090">
    <property type="entry name" value="HTH_ARSR"/>
    <property type="match status" value="1"/>
</dbReference>
<dbReference type="SMART" id="SM00418">
    <property type="entry name" value="HTH_ARSR"/>
    <property type="match status" value="1"/>
</dbReference>
<evidence type="ECO:0000313" key="6">
    <source>
        <dbReference type="EMBL" id="PTX73319.1"/>
    </source>
</evidence>
<dbReference type="RefSeq" id="WP_025046377.1">
    <property type="nucleotide sequence ID" value="NZ_CANMAK010000002.1"/>
</dbReference>
<dbReference type="PRINTS" id="PR00778">
    <property type="entry name" value="HTHARSR"/>
</dbReference>
<dbReference type="SUPFAM" id="SSF46785">
    <property type="entry name" value="Winged helix' DNA-binding domain"/>
    <property type="match status" value="1"/>
</dbReference>
<dbReference type="PANTHER" id="PTHR43132:SF2">
    <property type="entry name" value="ARSENICAL RESISTANCE OPERON REPRESSOR ARSR-RELATED"/>
    <property type="match status" value="1"/>
</dbReference>
<evidence type="ECO:0000259" key="4">
    <source>
        <dbReference type="PROSITE" id="PS50987"/>
    </source>
</evidence>
<protein>
    <submittedName>
        <fullName evidence="5 6">Transcriptional regulator</fullName>
    </submittedName>
</protein>
<dbReference type="InterPro" id="IPR011991">
    <property type="entry name" value="ArsR-like_HTH"/>
</dbReference>
<dbReference type="EMBL" id="JEMU01000001">
    <property type="protein sequence ID" value="KAJ04657.1"/>
    <property type="molecule type" value="Genomic_DNA"/>
</dbReference>
<dbReference type="PROSITE" id="PS50987">
    <property type="entry name" value="HTH_ARSR_2"/>
    <property type="match status" value="1"/>
</dbReference>
<dbReference type="Gene3D" id="1.10.10.10">
    <property type="entry name" value="Winged helix-like DNA-binding domain superfamily/Winged helix DNA-binding domain"/>
    <property type="match status" value="1"/>
</dbReference>
<dbReference type="EMBL" id="QBKU01000007">
    <property type="protein sequence ID" value="PTX73319.1"/>
    <property type="molecule type" value="Genomic_DNA"/>
</dbReference>
<dbReference type="OrthoDB" id="194599at2"/>
<dbReference type="GO" id="GO:0003677">
    <property type="term" value="F:DNA binding"/>
    <property type="evidence" value="ECO:0007669"/>
    <property type="project" value="UniProtKB-KW"/>
</dbReference>
<proteinExistence type="predicted"/>
<dbReference type="PANTHER" id="PTHR43132">
    <property type="entry name" value="ARSENICAL RESISTANCE OPERON REPRESSOR ARSR-RELATED"/>
    <property type="match status" value="1"/>
</dbReference>
<sequence>MSETLSSGLEEKADHVAGQLSLLANPRRLLILCKLAEGECSVGALHETLDLGQSALSQHLAKLRAGGVVDTRRQGQTIFYRIADPKMQALMGTLYDVYCRED</sequence>
<evidence type="ECO:0000256" key="2">
    <source>
        <dbReference type="ARBA" id="ARBA00023125"/>
    </source>
</evidence>
<dbReference type="InterPro" id="IPR036388">
    <property type="entry name" value="WH-like_DNA-bd_sf"/>
</dbReference>
<keyword evidence="2" id="KW-0238">DNA-binding</keyword>
<organism evidence="5 7">
    <name type="scientific">Sulfitobacter mediterraneus</name>
    <dbReference type="NCBI Taxonomy" id="83219"/>
    <lineage>
        <taxon>Bacteria</taxon>
        <taxon>Pseudomonadati</taxon>
        <taxon>Pseudomonadota</taxon>
        <taxon>Alphaproteobacteria</taxon>
        <taxon>Rhodobacterales</taxon>
        <taxon>Roseobacteraceae</taxon>
        <taxon>Sulfitobacter</taxon>
    </lineage>
</organism>
<dbReference type="InterPro" id="IPR051011">
    <property type="entry name" value="Metal_resp_trans_reg"/>
</dbReference>
<evidence type="ECO:0000313" key="5">
    <source>
        <dbReference type="EMBL" id="KAJ04657.1"/>
    </source>
</evidence>
<evidence type="ECO:0000256" key="1">
    <source>
        <dbReference type="ARBA" id="ARBA00023015"/>
    </source>
</evidence>
<dbReference type="GO" id="GO:0003700">
    <property type="term" value="F:DNA-binding transcription factor activity"/>
    <property type="evidence" value="ECO:0007669"/>
    <property type="project" value="InterPro"/>
</dbReference>
<dbReference type="NCBIfam" id="NF033788">
    <property type="entry name" value="HTH_metalloreg"/>
    <property type="match status" value="1"/>
</dbReference>
<name>A0A061SUL3_9RHOB</name>
<comment type="caution">
    <text evidence="5">The sequence shown here is derived from an EMBL/GenBank/DDBJ whole genome shotgun (WGS) entry which is preliminary data.</text>
</comment>
<keyword evidence="7" id="KW-1185">Reference proteome</keyword>
<dbReference type="eggNOG" id="COG0640">
    <property type="taxonomic scope" value="Bacteria"/>
</dbReference>
<dbReference type="InterPro" id="IPR036390">
    <property type="entry name" value="WH_DNA-bd_sf"/>
</dbReference>
<feature type="domain" description="HTH arsR-type" evidence="4">
    <location>
        <begin position="9"/>
        <end position="102"/>
    </location>
</feature>
<gene>
    <name evidence="6" type="ORF">C8N31_10719</name>
    <name evidence="5" type="ORF">PM02_00050</name>
</gene>
<reference evidence="6 8" key="2">
    <citation type="submission" date="2018-04" db="EMBL/GenBank/DDBJ databases">
        <title>Genomic Encyclopedia of Archaeal and Bacterial Type Strains, Phase II (KMG-II): from individual species to whole genera.</title>
        <authorList>
            <person name="Goeker M."/>
        </authorList>
    </citation>
    <scope>NUCLEOTIDE SEQUENCE [LARGE SCALE GENOMIC DNA]</scope>
    <source>
        <strain evidence="6 8">DSM 12244</strain>
    </source>
</reference>
<dbReference type="Pfam" id="PF01022">
    <property type="entry name" value="HTH_5"/>
    <property type="match status" value="1"/>
</dbReference>
<evidence type="ECO:0000313" key="8">
    <source>
        <dbReference type="Proteomes" id="UP000244092"/>
    </source>
</evidence>
<keyword evidence="1" id="KW-0805">Transcription regulation</keyword>
<evidence type="ECO:0000256" key="3">
    <source>
        <dbReference type="ARBA" id="ARBA00023163"/>
    </source>
</evidence>
<dbReference type="Proteomes" id="UP000244092">
    <property type="component" value="Unassembled WGS sequence"/>
</dbReference>
<reference evidence="5 7" key="1">
    <citation type="journal article" date="2014" name="Genome Announc.">
        <title>Draft Genome Sequences of Two Isolates of the Roseobacter Group, Sulfitobacter sp. Strains 3SOLIMAR09 and 1FIGIMAR09, from Harbors of Mallorca Island (Mediterranean Sea).</title>
        <authorList>
            <person name="Mas-Llado M."/>
            <person name="Pina-Villalonga J.M."/>
            <person name="Brunet-Galmes I."/>
            <person name="Nogales B."/>
            <person name="Bosch R."/>
        </authorList>
    </citation>
    <scope>NUCLEOTIDE SEQUENCE [LARGE SCALE GENOMIC DNA]</scope>
    <source>
        <strain evidence="5 7">1FIGIMAR09</strain>
    </source>
</reference>